<dbReference type="PROSITE" id="PS50828">
    <property type="entry name" value="SMR"/>
    <property type="match status" value="1"/>
</dbReference>
<dbReference type="VEuPathDB" id="FungiDB:AMAG_08673"/>
<feature type="region of interest" description="Disordered" evidence="1">
    <location>
        <begin position="1"/>
        <end position="23"/>
    </location>
</feature>
<feature type="compositionally biased region" description="Basic and acidic residues" evidence="1">
    <location>
        <begin position="112"/>
        <end position="124"/>
    </location>
</feature>
<protein>
    <recommendedName>
        <fullName evidence="6">Smr domain-containing protein</fullName>
    </recommendedName>
</protein>
<dbReference type="PANTHER" id="PTHR46535">
    <property type="entry name" value="NEDD4-BINDING PROTEIN 2"/>
    <property type="match status" value="1"/>
</dbReference>
<reference evidence="4 5" key="1">
    <citation type="submission" date="2009-11" db="EMBL/GenBank/DDBJ databases">
        <title>Annotation of Allomyces macrogynus ATCC 38327.</title>
        <authorList>
            <consortium name="The Broad Institute Genome Sequencing Platform"/>
            <person name="Russ C."/>
            <person name="Cuomo C."/>
            <person name="Burger G."/>
            <person name="Gray M.W."/>
            <person name="Holland P.W.H."/>
            <person name="King N."/>
            <person name="Lang F.B.F."/>
            <person name="Roger A.J."/>
            <person name="Ruiz-Trillo I."/>
            <person name="Young S.K."/>
            <person name="Zeng Q."/>
            <person name="Gargeya S."/>
            <person name="Fitzgerald M."/>
            <person name="Haas B."/>
            <person name="Abouelleil A."/>
            <person name="Alvarado L."/>
            <person name="Arachchi H.M."/>
            <person name="Berlin A."/>
            <person name="Chapman S.B."/>
            <person name="Gearin G."/>
            <person name="Goldberg J."/>
            <person name="Griggs A."/>
            <person name="Gujja S."/>
            <person name="Hansen M."/>
            <person name="Heiman D."/>
            <person name="Howarth C."/>
            <person name="Larimer J."/>
            <person name="Lui A."/>
            <person name="MacDonald P.J.P."/>
            <person name="McCowen C."/>
            <person name="Montmayeur A."/>
            <person name="Murphy C."/>
            <person name="Neiman D."/>
            <person name="Pearson M."/>
            <person name="Priest M."/>
            <person name="Roberts A."/>
            <person name="Saif S."/>
            <person name="Shea T."/>
            <person name="Sisk P."/>
            <person name="Stolte C."/>
            <person name="Sykes S."/>
            <person name="Wortman J."/>
            <person name="Nusbaum C."/>
            <person name="Birren B."/>
        </authorList>
    </citation>
    <scope>NUCLEOTIDE SEQUENCE [LARGE SCALE GENOMIC DNA]</scope>
    <source>
        <strain evidence="4 5">ATCC 38327</strain>
    </source>
</reference>
<dbReference type="InterPro" id="IPR052772">
    <property type="entry name" value="Endo/PolyKinase_Domain-Protein"/>
</dbReference>
<dbReference type="PROSITE" id="PS51140">
    <property type="entry name" value="CUE"/>
    <property type="match status" value="1"/>
</dbReference>
<dbReference type="OrthoDB" id="5587361at2759"/>
<dbReference type="SUPFAM" id="SSF160443">
    <property type="entry name" value="SMR domain-like"/>
    <property type="match status" value="1"/>
</dbReference>
<feature type="region of interest" description="Disordered" evidence="1">
    <location>
        <begin position="385"/>
        <end position="417"/>
    </location>
</feature>
<dbReference type="CDD" id="cd14279">
    <property type="entry name" value="CUE"/>
    <property type="match status" value="1"/>
</dbReference>
<feature type="domain" description="CUE" evidence="3">
    <location>
        <begin position="252"/>
        <end position="295"/>
    </location>
</feature>
<dbReference type="Gene3D" id="3.30.1370.110">
    <property type="match status" value="1"/>
</dbReference>
<evidence type="ECO:0000256" key="1">
    <source>
        <dbReference type="SAM" id="MobiDB-lite"/>
    </source>
</evidence>
<dbReference type="Proteomes" id="UP000054350">
    <property type="component" value="Unassembled WGS sequence"/>
</dbReference>
<dbReference type="Pfam" id="PF02845">
    <property type="entry name" value="CUE"/>
    <property type="match status" value="1"/>
</dbReference>
<feature type="compositionally biased region" description="Low complexity" evidence="1">
    <location>
        <begin position="194"/>
        <end position="231"/>
    </location>
</feature>
<keyword evidence="5" id="KW-1185">Reference proteome</keyword>
<dbReference type="GO" id="GO:0005634">
    <property type="term" value="C:nucleus"/>
    <property type="evidence" value="ECO:0007669"/>
    <property type="project" value="TreeGrafter"/>
</dbReference>
<dbReference type="InterPro" id="IPR002625">
    <property type="entry name" value="Smr_dom"/>
</dbReference>
<dbReference type="InterPro" id="IPR003892">
    <property type="entry name" value="CUE"/>
</dbReference>
<organism evidence="4 5">
    <name type="scientific">Allomyces macrogynus (strain ATCC 38327)</name>
    <name type="common">Allomyces javanicus var. macrogynus</name>
    <dbReference type="NCBI Taxonomy" id="578462"/>
    <lineage>
        <taxon>Eukaryota</taxon>
        <taxon>Fungi</taxon>
        <taxon>Fungi incertae sedis</taxon>
        <taxon>Blastocladiomycota</taxon>
        <taxon>Blastocladiomycetes</taxon>
        <taxon>Blastocladiales</taxon>
        <taxon>Blastocladiaceae</taxon>
        <taxon>Allomyces</taxon>
    </lineage>
</organism>
<gene>
    <name evidence="4" type="ORF">AMAG_08673</name>
</gene>
<reference evidence="5" key="2">
    <citation type="submission" date="2009-11" db="EMBL/GenBank/DDBJ databases">
        <title>The Genome Sequence of Allomyces macrogynus strain ATCC 38327.</title>
        <authorList>
            <consortium name="The Broad Institute Genome Sequencing Platform"/>
            <person name="Russ C."/>
            <person name="Cuomo C."/>
            <person name="Shea T."/>
            <person name="Young S.K."/>
            <person name="Zeng Q."/>
            <person name="Koehrsen M."/>
            <person name="Haas B."/>
            <person name="Borodovsky M."/>
            <person name="Guigo R."/>
            <person name="Alvarado L."/>
            <person name="Berlin A."/>
            <person name="Borenstein D."/>
            <person name="Chen Z."/>
            <person name="Engels R."/>
            <person name="Freedman E."/>
            <person name="Gellesch M."/>
            <person name="Goldberg J."/>
            <person name="Griggs A."/>
            <person name="Gujja S."/>
            <person name="Heiman D."/>
            <person name="Hepburn T."/>
            <person name="Howarth C."/>
            <person name="Jen D."/>
            <person name="Larson L."/>
            <person name="Lewis B."/>
            <person name="Mehta T."/>
            <person name="Park D."/>
            <person name="Pearson M."/>
            <person name="Roberts A."/>
            <person name="Saif S."/>
            <person name="Shenoy N."/>
            <person name="Sisk P."/>
            <person name="Stolte C."/>
            <person name="Sykes S."/>
            <person name="Walk T."/>
            <person name="White J."/>
            <person name="Yandava C."/>
            <person name="Burger G."/>
            <person name="Gray M.W."/>
            <person name="Holland P.W.H."/>
            <person name="King N."/>
            <person name="Lang F.B.F."/>
            <person name="Roger A.J."/>
            <person name="Ruiz-Trillo I."/>
            <person name="Lander E."/>
            <person name="Nusbaum C."/>
        </authorList>
    </citation>
    <scope>NUCLEOTIDE SEQUENCE [LARGE SCALE GENOMIC DNA]</scope>
    <source>
        <strain evidence="5">ATCC 38327</strain>
    </source>
</reference>
<evidence type="ECO:0000259" key="3">
    <source>
        <dbReference type="PROSITE" id="PS51140"/>
    </source>
</evidence>
<feature type="region of interest" description="Disordered" evidence="1">
    <location>
        <begin position="112"/>
        <end position="138"/>
    </location>
</feature>
<evidence type="ECO:0000313" key="5">
    <source>
        <dbReference type="Proteomes" id="UP000054350"/>
    </source>
</evidence>
<dbReference type="GO" id="GO:0004519">
    <property type="term" value="F:endonuclease activity"/>
    <property type="evidence" value="ECO:0007669"/>
    <property type="project" value="TreeGrafter"/>
</dbReference>
<feature type="compositionally biased region" description="Basic residues" evidence="1">
    <location>
        <begin position="232"/>
        <end position="242"/>
    </location>
</feature>
<dbReference type="AlphaFoldDB" id="A0A0L0SMF9"/>
<proteinExistence type="predicted"/>
<feature type="domain" description="Smr" evidence="2">
    <location>
        <begin position="634"/>
        <end position="717"/>
    </location>
</feature>
<dbReference type="GO" id="GO:0043130">
    <property type="term" value="F:ubiquitin binding"/>
    <property type="evidence" value="ECO:0007669"/>
    <property type="project" value="InterPro"/>
</dbReference>
<sequence>MPAAAMSAAKRRSAANKAKANAAPASAAATKTRVLLVARDRDGTPVEHQLLATSPADVFTWVCAQLHLDSHAFALLCDGMLLAADTASSALPRPATASMPLRIDLLRYHEPTAGDDASSDHEADFDVEDQDNLDPAAGDINDDVHAAVLLTLVEMFPDLPARALADVARVCGTQMDDAVDMAMALLAVDDDDAASASPSATSSSSSLATNSSSSSPPASAPADDAWHAATAARHKTRRRKKPPLAPPASSPALTREVASLLDLFPHVPASTLAAHLARHANDVQAAAESLLVNPPPPAQPACDGACIDAGFPCLDHGSLLPGPPSSAAIARAAPPPLPAPTPRDPRLDALRDLFPDRNAAELRAALRAAGGDSARAAAALMGDPVAAGTDDAPGDNRPSWARAAGGDDEFGGNQRTPKTVRAARPATASVNAFEALASPKDARRVANEHGFTRVTAKKNKGKNAVVPGTRAVTRREREYRSEAAIKAETTVLDPLPVRRRAVSDGSPAAAGLGPAPQRASVSSAAAAMEAKLGALYAARADRFAAAARAVKSKAKFGRVGGEVATVLADHGHELTAAIRAVERDQALAIVQARQETTRAARDAQRQHVAAMANDGGNTLRWASYVPQSVGDIHADLHGLTVFQARAAVPLLVHEWYERETRTHPRPQRPLFLVVGLGKHSSGQHKLGPAVLALVRRLGFRFVDETQQFGRIVVVDAAAGGPVPLEEVTAGAAVRA</sequence>
<feature type="region of interest" description="Disordered" evidence="1">
    <location>
        <begin position="193"/>
        <end position="252"/>
    </location>
</feature>
<evidence type="ECO:0000259" key="2">
    <source>
        <dbReference type="PROSITE" id="PS50828"/>
    </source>
</evidence>
<dbReference type="InterPro" id="IPR036063">
    <property type="entry name" value="Smr_dom_sf"/>
</dbReference>
<evidence type="ECO:0008006" key="6">
    <source>
        <dbReference type="Google" id="ProtNLM"/>
    </source>
</evidence>
<dbReference type="EMBL" id="GG745342">
    <property type="protein sequence ID" value="KNE63565.1"/>
    <property type="molecule type" value="Genomic_DNA"/>
</dbReference>
<dbReference type="PANTHER" id="PTHR46535:SF1">
    <property type="entry name" value="NEDD4-BINDING PROTEIN 2"/>
    <property type="match status" value="1"/>
</dbReference>
<evidence type="ECO:0000313" key="4">
    <source>
        <dbReference type="EMBL" id="KNE63565.1"/>
    </source>
</evidence>
<dbReference type="STRING" id="578462.A0A0L0SMF9"/>
<name>A0A0L0SMF9_ALLM3</name>
<accession>A0A0L0SMF9</accession>